<evidence type="ECO:0000256" key="2">
    <source>
        <dbReference type="ARBA" id="ARBA00022806"/>
    </source>
</evidence>
<dbReference type="GO" id="GO:0004386">
    <property type="term" value="F:helicase activity"/>
    <property type="evidence" value="ECO:0007669"/>
    <property type="project" value="UniProtKB-KW"/>
</dbReference>
<feature type="non-terminal residue" evidence="5">
    <location>
        <position position="1"/>
    </location>
</feature>
<gene>
    <name evidence="5" type="ORF">TrRE_jg10395</name>
</gene>
<dbReference type="InterPro" id="IPR052431">
    <property type="entry name" value="SKI2_subfamily_helicases"/>
</dbReference>
<dbReference type="AlphaFoldDB" id="A0A9W7CHK1"/>
<feature type="domain" description="Helicase ATP-binding" evidence="4">
    <location>
        <begin position="131"/>
        <end position="295"/>
    </location>
</feature>
<keyword evidence="2" id="KW-0347">Helicase</keyword>
<dbReference type="InterPro" id="IPR014001">
    <property type="entry name" value="Helicase_ATP-bd"/>
</dbReference>
<evidence type="ECO:0000256" key="3">
    <source>
        <dbReference type="SAM" id="MobiDB-lite"/>
    </source>
</evidence>
<evidence type="ECO:0000313" key="6">
    <source>
        <dbReference type="Proteomes" id="UP001165082"/>
    </source>
</evidence>
<name>A0A9W7CHK1_9STRA</name>
<dbReference type="OrthoDB" id="64767at2759"/>
<dbReference type="SMART" id="SM00487">
    <property type="entry name" value="DEXDc"/>
    <property type="match status" value="1"/>
</dbReference>
<dbReference type="PANTHER" id="PTHR44533">
    <property type="entry name" value="DEAD/H RNA HELICASE, PUTATIVE-RELATED"/>
    <property type="match status" value="1"/>
</dbReference>
<keyword evidence="2" id="KW-0547">Nucleotide-binding</keyword>
<dbReference type="GO" id="GO:0003676">
    <property type="term" value="F:nucleic acid binding"/>
    <property type="evidence" value="ECO:0007669"/>
    <property type="project" value="InterPro"/>
</dbReference>
<organism evidence="5 6">
    <name type="scientific">Triparma retinervis</name>
    <dbReference type="NCBI Taxonomy" id="2557542"/>
    <lineage>
        <taxon>Eukaryota</taxon>
        <taxon>Sar</taxon>
        <taxon>Stramenopiles</taxon>
        <taxon>Ochrophyta</taxon>
        <taxon>Bolidophyceae</taxon>
        <taxon>Parmales</taxon>
        <taxon>Triparmaceae</taxon>
        <taxon>Triparma</taxon>
    </lineage>
</organism>
<proteinExistence type="predicted"/>
<keyword evidence="2" id="KW-0067">ATP-binding</keyword>
<keyword evidence="1" id="KW-0378">Hydrolase</keyword>
<evidence type="ECO:0000313" key="5">
    <source>
        <dbReference type="EMBL" id="GMI06216.1"/>
    </source>
</evidence>
<protein>
    <recommendedName>
        <fullName evidence="4">Helicase ATP-binding domain-containing protein</fullName>
    </recommendedName>
</protein>
<dbReference type="Gene3D" id="3.40.50.300">
    <property type="entry name" value="P-loop containing nucleotide triphosphate hydrolases"/>
    <property type="match status" value="2"/>
</dbReference>
<dbReference type="EMBL" id="BRXZ01000150">
    <property type="protein sequence ID" value="GMI06216.1"/>
    <property type="molecule type" value="Genomic_DNA"/>
</dbReference>
<evidence type="ECO:0000256" key="1">
    <source>
        <dbReference type="ARBA" id="ARBA00022801"/>
    </source>
</evidence>
<keyword evidence="6" id="KW-1185">Reference proteome</keyword>
<dbReference type="PROSITE" id="PS51192">
    <property type="entry name" value="HELICASE_ATP_BIND_1"/>
    <property type="match status" value="1"/>
</dbReference>
<comment type="caution">
    <text evidence="5">The sequence shown here is derived from an EMBL/GenBank/DDBJ whole genome shotgun (WGS) entry which is preliminary data.</text>
</comment>
<dbReference type="Proteomes" id="UP001165082">
    <property type="component" value="Unassembled WGS sequence"/>
</dbReference>
<evidence type="ECO:0000259" key="4">
    <source>
        <dbReference type="PROSITE" id="PS51192"/>
    </source>
</evidence>
<dbReference type="PANTHER" id="PTHR44533:SF4">
    <property type="entry name" value="DEAD_H RNA HELICASE, PUTATIVE-RELATED"/>
    <property type="match status" value="1"/>
</dbReference>
<dbReference type="SUPFAM" id="SSF52540">
    <property type="entry name" value="P-loop containing nucleoside triphosphate hydrolases"/>
    <property type="match status" value="2"/>
</dbReference>
<dbReference type="GO" id="GO:0005524">
    <property type="term" value="F:ATP binding"/>
    <property type="evidence" value="ECO:0007669"/>
    <property type="project" value="InterPro"/>
</dbReference>
<dbReference type="Pfam" id="PF00270">
    <property type="entry name" value="DEAD"/>
    <property type="match status" value="1"/>
</dbReference>
<sequence>VFDILWALQEMSTFVDAELALSSVKAFKKALKKSGAGEETTAKKTKRAKKYNEKGKGRDSMTPPPLSDTARSLKTLYDETDFKDSLKHARKLLEAKEDIVSFQMTNMHDRLPPLSKYNRKFKLEDWQCRVLDAIDNSMSTVVCAPTSSGKTLLSTYTCAHVAPTSCVLFVLPSEVLVWQVAATYYQFFEGNVTLCTDSIGFQDQGGKAQVYIGTPRALEIALTKARGIAGQEMVSGEREFMVLDGGFSFDYLVLDEVHTLNGPEGDALQRIIKSLTCPLIRLHPIAAMSPEKMRVQPEVIESLSMTPVDLMDCYKKLKASFSSEISEADSPREFFGAQAQGERVTLKMAKLYENRLKEILVTFGKDYPERFEQFWLSFKAPTLKTTPSIDVTPAQLYQTVDSLKKNNMLPAVAFQLSTMGAFKMFHNLLSSMEKAQNKRYPTYKADLIVKAQEKARLRKIAAGKAEKGNNKDAEEEAKAGFDEDDLSQVDVHQPHPSFVLSAVTSHLKLQEVYDVRDAMEKAGEPIEMHHALIRGLRRGLAIYTDEVGFACYRRQVQILAQKGRLAVVFSDEALAYGVNMPFRTCLFCGDMGDALTPLIAQQMQGRAGRRGMDVQGNIVYLGLGWEKIEELMIGKIDEVTGKEPRYPLMALQRALAASNDPDDANFVHGRSVDTSNMTLQEREAHAKWSKMSSTFETSLLFMRKHQHCTPTIDVEMGKRLCGQTLQEFCEGSNATTSYTEKTEYVVEKLGFCHPGGGLAMDHNVVSMAWEIGVLWPSVAVGVVSCIDTLYTHFILNQRRSPENIGDQNTFIAALLQIIDRRPVYEGDESLQGLLKVSTGEGSKKVVDDVGKELYEDIEEDLRLSHGKVLSLSVLDRSEISSLELPLMEESVAVGSLGPSLDGSLFSMLLTKRKGFDSGTPLHRRNELKGRLVRFGEILRRINNNIQQPHGKYRELFQYTNKCFSAVRYSTMDLMNQTSNDGL</sequence>
<dbReference type="InterPro" id="IPR011545">
    <property type="entry name" value="DEAD/DEAH_box_helicase_dom"/>
</dbReference>
<dbReference type="GO" id="GO:0016787">
    <property type="term" value="F:hydrolase activity"/>
    <property type="evidence" value="ECO:0007669"/>
    <property type="project" value="UniProtKB-KW"/>
</dbReference>
<dbReference type="InterPro" id="IPR027417">
    <property type="entry name" value="P-loop_NTPase"/>
</dbReference>
<feature type="compositionally biased region" description="Basic and acidic residues" evidence="3">
    <location>
        <begin position="50"/>
        <end position="59"/>
    </location>
</feature>
<dbReference type="GO" id="GO:0005737">
    <property type="term" value="C:cytoplasm"/>
    <property type="evidence" value="ECO:0007669"/>
    <property type="project" value="TreeGrafter"/>
</dbReference>
<reference evidence="5" key="1">
    <citation type="submission" date="2022-07" db="EMBL/GenBank/DDBJ databases">
        <title>Genome analysis of Parmales, a sister group of diatoms, reveals the evolutionary specialization of diatoms from phago-mixotrophs to photoautotrophs.</title>
        <authorList>
            <person name="Ban H."/>
            <person name="Sato S."/>
            <person name="Yoshikawa S."/>
            <person name="Kazumasa Y."/>
            <person name="Nakamura Y."/>
            <person name="Ichinomiya M."/>
            <person name="Saitoh K."/>
            <person name="Sato N."/>
            <person name="Blanc-Mathieu R."/>
            <person name="Endo H."/>
            <person name="Kuwata A."/>
            <person name="Ogata H."/>
        </authorList>
    </citation>
    <scope>NUCLEOTIDE SEQUENCE</scope>
</reference>
<accession>A0A9W7CHK1</accession>
<feature type="region of interest" description="Disordered" evidence="3">
    <location>
        <begin position="35"/>
        <end position="70"/>
    </location>
</feature>